<evidence type="ECO:0000313" key="2">
    <source>
        <dbReference type="Proteomes" id="UP001649230"/>
    </source>
</evidence>
<dbReference type="Proteomes" id="UP001649230">
    <property type="component" value="Chromosome"/>
</dbReference>
<reference evidence="1 2" key="1">
    <citation type="journal article" date="2024" name="Int. J. Syst. Evol. Microbiol.">
        <title>Paenibacillus hexagrammi sp. nov., a novel bacterium isolated from the gut content of Hexagrammos agrammus.</title>
        <authorList>
            <person name="Jung H.K."/>
            <person name="Kim D.G."/>
            <person name="Zin H."/>
            <person name="Park J."/>
            <person name="Jung H."/>
            <person name="Kim Y.O."/>
            <person name="Kong H.J."/>
            <person name="Kim J.W."/>
            <person name="Kim Y.S."/>
        </authorList>
    </citation>
    <scope>NUCLEOTIDE SEQUENCE [LARGE SCALE GENOMIC DNA]</scope>
    <source>
        <strain evidence="1 2">YPD9-1</strain>
    </source>
</reference>
<keyword evidence="2" id="KW-1185">Reference proteome</keyword>
<sequence length="137" mass="15484">MQYDYFNLTDAQLRADHVWTIKYPAAKVSFDQTLLTLADQDTDNADFYHDMYTLLGYKYVQGDYTAKDRKELTSKLQAAVDAGDNEVTLRYARGASLKSDLKKAMSELSGVKGISYSSAAYTRTVNNDQLITVTFTY</sequence>
<name>A0ABY3SS67_9BACL</name>
<proteinExistence type="predicted"/>
<dbReference type="EMBL" id="CP090978">
    <property type="protein sequence ID" value="UJF36006.1"/>
    <property type="molecule type" value="Genomic_DNA"/>
</dbReference>
<protein>
    <submittedName>
        <fullName evidence="1">Uncharacterized protein</fullName>
    </submittedName>
</protein>
<evidence type="ECO:0000313" key="1">
    <source>
        <dbReference type="EMBL" id="UJF36006.1"/>
    </source>
</evidence>
<accession>A0ABY3SS67</accession>
<organism evidence="1 2">
    <name type="scientific">Paenibacillus hexagrammi</name>
    <dbReference type="NCBI Taxonomy" id="2908839"/>
    <lineage>
        <taxon>Bacteria</taxon>
        <taxon>Bacillati</taxon>
        <taxon>Bacillota</taxon>
        <taxon>Bacilli</taxon>
        <taxon>Bacillales</taxon>
        <taxon>Paenibacillaceae</taxon>
        <taxon>Paenibacillus</taxon>
    </lineage>
</organism>
<gene>
    <name evidence="1" type="ORF">L0M14_13565</name>
</gene>
<dbReference type="RefSeq" id="WP_235122562.1">
    <property type="nucleotide sequence ID" value="NZ_CP090978.1"/>
</dbReference>